<dbReference type="PANTHER" id="PTHR34351:SF2">
    <property type="entry name" value="DUF58 DOMAIN-CONTAINING PROTEIN"/>
    <property type="match status" value="1"/>
</dbReference>
<organism evidence="2 3">
    <name type="scientific">Candidatus Limivivens intestinipullorum</name>
    <dbReference type="NCBI Taxonomy" id="2840858"/>
    <lineage>
        <taxon>Bacteria</taxon>
        <taxon>Bacillati</taxon>
        <taxon>Bacillota</taxon>
        <taxon>Clostridia</taxon>
        <taxon>Lachnospirales</taxon>
        <taxon>Lachnospiraceae</taxon>
        <taxon>Lachnospiraceae incertae sedis</taxon>
        <taxon>Candidatus Limivivens</taxon>
    </lineage>
</organism>
<gene>
    <name evidence="2" type="ORF">IAB44_09160</name>
</gene>
<dbReference type="InterPro" id="IPR002881">
    <property type="entry name" value="DUF58"/>
</dbReference>
<evidence type="ECO:0000259" key="1">
    <source>
        <dbReference type="Pfam" id="PF01882"/>
    </source>
</evidence>
<proteinExistence type="predicted"/>
<sequence>MLIGLICAVALAWLIQSLAYRKSWDRGLEVKTAFADSWAYEGETGSLWEEVVNDKWLPLPALEVRLAVSRGLVFEGEARENSSVTDQSYRRDIFSLLPRQKVVRTLDFRCRRRGYYRITRAEVVGRDLFYGQEYYREWKQETGFYVYPGRVDIRRIRFLYQAVSGMILSKSRLYPDPFAFSGIREYAPSDPMNRINWKASAKSQSLMVNQLDSTTSIRASLFLDVEDSGIWKHESLTEEGIRVAASLAEWMVKNGMELELWSNGKSVCEGERCRELRMHLKAGGGSLGELNRRLSCLETGSGLRQIEELLWEEGVPAAECLYIVISKERPKAALGGRRILWIMLCDPGEEESEEEAGRGLPGIWTVCWRAGE</sequence>
<evidence type="ECO:0000313" key="3">
    <source>
        <dbReference type="Proteomes" id="UP000823935"/>
    </source>
</evidence>
<accession>A0A9D1JJZ4</accession>
<reference evidence="2" key="1">
    <citation type="submission" date="2020-10" db="EMBL/GenBank/DDBJ databases">
        <authorList>
            <person name="Gilroy R."/>
        </authorList>
    </citation>
    <scope>NUCLEOTIDE SEQUENCE</scope>
    <source>
        <strain evidence="2">CHK190-19873</strain>
    </source>
</reference>
<dbReference type="PANTHER" id="PTHR34351">
    <property type="entry name" value="SLR1927 PROTEIN-RELATED"/>
    <property type="match status" value="1"/>
</dbReference>
<dbReference type="Pfam" id="PF01882">
    <property type="entry name" value="DUF58"/>
    <property type="match status" value="1"/>
</dbReference>
<dbReference type="EMBL" id="DVIQ01000052">
    <property type="protein sequence ID" value="HIS31696.1"/>
    <property type="molecule type" value="Genomic_DNA"/>
</dbReference>
<feature type="domain" description="DUF58" evidence="1">
    <location>
        <begin position="183"/>
        <end position="267"/>
    </location>
</feature>
<protein>
    <submittedName>
        <fullName evidence="2">DUF58 domain-containing protein</fullName>
    </submittedName>
</protein>
<dbReference type="Proteomes" id="UP000823935">
    <property type="component" value="Unassembled WGS sequence"/>
</dbReference>
<comment type="caution">
    <text evidence="2">The sequence shown here is derived from an EMBL/GenBank/DDBJ whole genome shotgun (WGS) entry which is preliminary data.</text>
</comment>
<evidence type="ECO:0000313" key="2">
    <source>
        <dbReference type="EMBL" id="HIS31696.1"/>
    </source>
</evidence>
<name>A0A9D1JJZ4_9FIRM</name>
<reference evidence="2" key="2">
    <citation type="journal article" date="2021" name="PeerJ">
        <title>Extensive microbial diversity within the chicken gut microbiome revealed by metagenomics and culture.</title>
        <authorList>
            <person name="Gilroy R."/>
            <person name="Ravi A."/>
            <person name="Getino M."/>
            <person name="Pursley I."/>
            <person name="Horton D.L."/>
            <person name="Alikhan N.F."/>
            <person name="Baker D."/>
            <person name="Gharbi K."/>
            <person name="Hall N."/>
            <person name="Watson M."/>
            <person name="Adriaenssens E.M."/>
            <person name="Foster-Nyarko E."/>
            <person name="Jarju S."/>
            <person name="Secka A."/>
            <person name="Antonio M."/>
            <person name="Oren A."/>
            <person name="Chaudhuri R.R."/>
            <person name="La Ragione R."/>
            <person name="Hildebrand F."/>
            <person name="Pallen M.J."/>
        </authorList>
    </citation>
    <scope>NUCLEOTIDE SEQUENCE</scope>
    <source>
        <strain evidence="2">CHK190-19873</strain>
    </source>
</reference>
<dbReference type="AlphaFoldDB" id="A0A9D1JJZ4"/>